<organism evidence="2 3">
    <name type="scientific">Tanacetum coccineum</name>
    <dbReference type="NCBI Taxonomy" id="301880"/>
    <lineage>
        <taxon>Eukaryota</taxon>
        <taxon>Viridiplantae</taxon>
        <taxon>Streptophyta</taxon>
        <taxon>Embryophyta</taxon>
        <taxon>Tracheophyta</taxon>
        <taxon>Spermatophyta</taxon>
        <taxon>Magnoliopsida</taxon>
        <taxon>eudicotyledons</taxon>
        <taxon>Gunneridae</taxon>
        <taxon>Pentapetalae</taxon>
        <taxon>asterids</taxon>
        <taxon>campanulids</taxon>
        <taxon>Asterales</taxon>
        <taxon>Asteraceae</taxon>
        <taxon>Asteroideae</taxon>
        <taxon>Anthemideae</taxon>
        <taxon>Anthemidinae</taxon>
        <taxon>Tanacetum</taxon>
    </lineage>
</organism>
<reference evidence="2" key="2">
    <citation type="submission" date="2022-01" db="EMBL/GenBank/DDBJ databases">
        <authorList>
            <person name="Yamashiro T."/>
            <person name="Shiraishi A."/>
            <person name="Satake H."/>
            <person name="Nakayama K."/>
        </authorList>
    </citation>
    <scope>NUCLEOTIDE SEQUENCE</scope>
</reference>
<feature type="compositionally biased region" description="Polar residues" evidence="1">
    <location>
        <begin position="88"/>
        <end position="104"/>
    </location>
</feature>
<feature type="region of interest" description="Disordered" evidence="1">
    <location>
        <begin position="71"/>
        <end position="149"/>
    </location>
</feature>
<feature type="compositionally biased region" description="Basic and acidic residues" evidence="1">
    <location>
        <begin position="119"/>
        <end position="141"/>
    </location>
</feature>
<evidence type="ECO:0000313" key="2">
    <source>
        <dbReference type="EMBL" id="GJS54125.1"/>
    </source>
</evidence>
<gene>
    <name evidence="2" type="ORF">Tco_0627487</name>
</gene>
<dbReference type="Proteomes" id="UP001151760">
    <property type="component" value="Unassembled WGS sequence"/>
</dbReference>
<reference evidence="2" key="1">
    <citation type="journal article" date="2022" name="Int. J. Mol. Sci.">
        <title>Draft Genome of Tanacetum Coccineum: Genomic Comparison of Closely Related Tanacetum-Family Plants.</title>
        <authorList>
            <person name="Yamashiro T."/>
            <person name="Shiraishi A."/>
            <person name="Nakayama K."/>
            <person name="Satake H."/>
        </authorList>
    </citation>
    <scope>NUCLEOTIDE SEQUENCE</scope>
</reference>
<keyword evidence="3" id="KW-1185">Reference proteome</keyword>
<evidence type="ECO:0000313" key="3">
    <source>
        <dbReference type="Proteomes" id="UP001151760"/>
    </source>
</evidence>
<protein>
    <submittedName>
        <fullName evidence="2">Uncharacterized protein</fullName>
    </submittedName>
</protein>
<dbReference type="EMBL" id="BQNB010008774">
    <property type="protein sequence ID" value="GJS54125.1"/>
    <property type="molecule type" value="Genomic_DNA"/>
</dbReference>
<proteinExistence type="predicted"/>
<name>A0ABQ4WMN8_9ASTR</name>
<sequence>MYETTTKKKTFKETDAAPRVNILYLYEEHYKDILPAIMDKIRRDKRKEVHTRLDFGDNTKRSRKEWMMKATQNQCGNLVSEAEPLNRLSDTYSPSTTKSGPNRASSRDHSHSRGHPHRRDSSLSRDHPRSRDRSRSIKESYDNTCSSYRTGASHGYHSLRLGIALLSYRGGKVNPLLSRVSEEWHQ</sequence>
<comment type="caution">
    <text evidence="2">The sequence shown here is derived from an EMBL/GenBank/DDBJ whole genome shotgun (WGS) entry which is preliminary data.</text>
</comment>
<evidence type="ECO:0000256" key="1">
    <source>
        <dbReference type="SAM" id="MobiDB-lite"/>
    </source>
</evidence>
<accession>A0ABQ4WMN8</accession>